<reference evidence="11 12" key="1">
    <citation type="journal article" date="2018" name="Int. J. Syst. Evol. Microbiol.">
        <title>Methylomusa anaerophila gen. nov., sp. nov., an anaerobic methanol-utilizing bacterium isolated from a microbial fuel cell.</title>
        <authorList>
            <person name="Amano N."/>
            <person name="Yamamuro A."/>
            <person name="Miyahara M."/>
            <person name="Kouzuma A."/>
            <person name="Abe T."/>
            <person name="Watanabe K."/>
        </authorList>
    </citation>
    <scope>NUCLEOTIDE SEQUENCE [LARGE SCALE GENOMIC DNA]</scope>
    <source>
        <strain evidence="11 12">MMFC1</strain>
    </source>
</reference>
<dbReference type="PIRSF" id="PIRSF001438">
    <property type="entry name" value="4pyrrol_synth_OHMeBilane_synth"/>
    <property type="match status" value="1"/>
</dbReference>
<dbReference type="InterPro" id="IPR036803">
    <property type="entry name" value="Porphobilinogen_deaminase_C_sf"/>
</dbReference>
<evidence type="ECO:0000256" key="4">
    <source>
        <dbReference type="ARBA" id="ARBA00011245"/>
    </source>
</evidence>
<evidence type="ECO:0000256" key="8">
    <source>
        <dbReference type="HAMAP-Rule" id="MF_00260"/>
    </source>
</evidence>
<organism evidence="11 12">
    <name type="scientific">Methylomusa anaerophila</name>
    <dbReference type="NCBI Taxonomy" id="1930071"/>
    <lineage>
        <taxon>Bacteria</taxon>
        <taxon>Bacillati</taxon>
        <taxon>Bacillota</taxon>
        <taxon>Negativicutes</taxon>
        <taxon>Selenomonadales</taxon>
        <taxon>Sporomusaceae</taxon>
        <taxon>Methylomusa</taxon>
    </lineage>
</organism>
<comment type="subunit">
    <text evidence="4 8">Monomer.</text>
</comment>
<evidence type="ECO:0000313" key="12">
    <source>
        <dbReference type="Proteomes" id="UP000276437"/>
    </source>
</evidence>
<dbReference type="RefSeq" id="WP_126306840.1">
    <property type="nucleotide sequence ID" value="NZ_AP018449.1"/>
</dbReference>
<dbReference type="InterPro" id="IPR022419">
    <property type="entry name" value="Porphobilin_deaminase_cofac_BS"/>
</dbReference>
<proteinExistence type="inferred from homology"/>
<dbReference type="HAMAP" id="MF_00260">
    <property type="entry name" value="Porphobil_deam"/>
    <property type="match status" value="1"/>
</dbReference>
<dbReference type="PRINTS" id="PR00151">
    <property type="entry name" value="PORPHBDMNASE"/>
</dbReference>
<evidence type="ECO:0000256" key="3">
    <source>
        <dbReference type="ARBA" id="ARBA00005638"/>
    </source>
</evidence>
<comment type="miscellaneous">
    <text evidence="8">The porphobilinogen subunits are added to the dipyrromethane group.</text>
</comment>
<dbReference type="EC" id="2.5.1.61" evidence="8"/>
<keyword evidence="5 8" id="KW-0808">Transferase</keyword>
<dbReference type="FunFam" id="3.40.190.10:FF:000005">
    <property type="entry name" value="Porphobilinogen deaminase"/>
    <property type="match status" value="1"/>
</dbReference>
<dbReference type="SUPFAM" id="SSF54782">
    <property type="entry name" value="Porphobilinogen deaminase (hydroxymethylbilane synthase), C-terminal domain"/>
    <property type="match status" value="1"/>
</dbReference>
<dbReference type="KEGG" id="mana:MAMMFC1_00903"/>
<dbReference type="EMBL" id="AP018449">
    <property type="protein sequence ID" value="BBB90255.1"/>
    <property type="molecule type" value="Genomic_DNA"/>
</dbReference>
<comment type="catalytic activity">
    <reaction evidence="7 8">
        <text>4 porphobilinogen + H2O = hydroxymethylbilane + 4 NH4(+)</text>
        <dbReference type="Rhea" id="RHEA:13185"/>
        <dbReference type="ChEBI" id="CHEBI:15377"/>
        <dbReference type="ChEBI" id="CHEBI:28938"/>
        <dbReference type="ChEBI" id="CHEBI:57845"/>
        <dbReference type="ChEBI" id="CHEBI:58126"/>
        <dbReference type="EC" id="2.5.1.61"/>
    </reaction>
</comment>
<dbReference type="GO" id="GO:0006782">
    <property type="term" value="P:protoporphyrinogen IX biosynthetic process"/>
    <property type="evidence" value="ECO:0007669"/>
    <property type="project" value="UniProtKB-UniRule"/>
</dbReference>
<dbReference type="AlphaFoldDB" id="A0A348AGQ7"/>
<feature type="domain" description="Porphobilinogen deaminase C-terminal" evidence="10">
    <location>
        <begin position="226"/>
        <end position="297"/>
    </location>
</feature>
<comment type="pathway">
    <text evidence="2">Porphyrin-containing compound metabolism; protoporphyrin-IX biosynthesis; coproporphyrinogen-III from 5-aminolevulinate: step 2/4.</text>
</comment>
<dbReference type="InterPro" id="IPR000860">
    <property type="entry name" value="HemC"/>
</dbReference>
<evidence type="ECO:0000256" key="5">
    <source>
        <dbReference type="ARBA" id="ARBA00022679"/>
    </source>
</evidence>
<dbReference type="PANTHER" id="PTHR11557">
    <property type="entry name" value="PORPHOBILINOGEN DEAMINASE"/>
    <property type="match status" value="1"/>
</dbReference>
<evidence type="ECO:0000259" key="9">
    <source>
        <dbReference type="Pfam" id="PF01379"/>
    </source>
</evidence>
<dbReference type="InterPro" id="IPR022418">
    <property type="entry name" value="Porphobilinogen_deaminase_C"/>
</dbReference>
<keyword evidence="6 8" id="KW-0627">Porphyrin biosynthesis</keyword>
<evidence type="ECO:0000256" key="7">
    <source>
        <dbReference type="ARBA" id="ARBA00048169"/>
    </source>
</evidence>
<dbReference type="OrthoDB" id="9810298at2"/>
<accession>A0A348AGQ7</accession>
<dbReference type="CDD" id="cd13646">
    <property type="entry name" value="PBP2_EcHMBS_like"/>
    <property type="match status" value="1"/>
</dbReference>
<evidence type="ECO:0000256" key="6">
    <source>
        <dbReference type="ARBA" id="ARBA00023244"/>
    </source>
</evidence>
<dbReference type="NCBIfam" id="TIGR00212">
    <property type="entry name" value="hemC"/>
    <property type="match status" value="1"/>
</dbReference>
<dbReference type="PROSITE" id="PS00533">
    <property type="entry name" value="PORPHOBILINOGEN_DEAM"/>
    <property type="match status" value="1"/>
</dbReference>
<name>A0A348AGQ7_9FIRM</name>
<protein>
    <recommendedName>
        <fullName evidence="8">Porphobilinogen deaminase</fullName>
        <shortName evidence="8">PBG</shortName>
        <ecNumber evidence="8">2.5.1.61</ecNumber>
    </recommendedName>
    <alternativeName>
        <fullName evidence="8">Hydroxymethylbilane synthase</fullName>
        <shortName evidence="8">HMBS</shortName>
    </alternativeName>
    <alternativeName>
        <fullName evidence="8">Pre-uroporphyrinogen synthase</fullName>
    </alternativeName>
</protein>
<feature type="domain" description="Porphobilinogen deaminase N-terminal" evidence="9">
    <location>
        <begin position="6"/>
        <end position="213"/>
    </location>
</feature>
<dbReference type="InterPro" id="IPR022417">
    <property type="entry name" value="Porphobilin_deaminase_N"/>
</dbReference>
<dbReference type="Pfam" id="PF01379">
    <property type="entry name" value="Porphobil_deam"/>
    <property type="match status" value="1"/>
</dbReference>
<sequence>MTKKKLVIGTRGSKLALWQARHVADCLRECCPEVVIELKNMVTTGDKILDVPLAKIGGKGLFTKELENAMLSGGIDLAVHSLKDMPTELPAGLILAAITERVDPGDALISPRYKTLANLPAGARVGTSSLRRKAQLLKKRPDLTIIDLRGNLDTRLRKLTTENLDAIVLAVAGLNRLGWSEQITEILSMDDCLPAVGQGALAIEARKDDQETMAMLEFLNHPPTRLAVAAERAFLKEVEGGCQVPIGVYGIVLPSGNEVRLKAVILSLDGKEGVADSITGPSREAAALGCTLARRMLAAGGREILDKLFQST</sequence>
<dbReference type="FunFam" id="3.40.190.10:FF:000004">
    <property type="entry name" value="Porphobilinogen deaminase"/>
    <property type="match status" value="1"/>
</dbReference>
<gene>
    <name evidence="8 11" type="primary">hemC</name>
    <name evidence="11" type="ORF">MAMMFC1_00903</name>
</gene>
<dbReference type="Proteomes" id="UP000276437">
    <property type="component" value="Chromosome"/>
</dbReference>
<comment type="function">
    <text evidence="1 8">Tetrapolymerization of the monopyrrole PBG into the hydroxymethylbilane pre-uroporphyrinogen in several discrete steps.</text>
</comment>
<evidence type="ECO:0000313" key="11">
    <source>
        <dbReference type="EMBL" id="BBB90255.1"/>
    </source>
</evidence>
<dbReference type="Gene3D" id="3.40.190.10">
    <property type="entry name" value="Periplasmic binding protein-like II"/>
    <property type="match status" value="2"/>
</dbReference>
<dbReference type="GO" id="GO:0005737">
    <property type="term" value="C:cytoplasm"/>
    <property type="evidence" value="ECO:0007669"/>
    <property type="project" value="UniProtKB-UniRule"/>
</dbReference>
<comment type="similarity">
    <text evidence="3 8">Belongs to the HMBS family.</text>
</comment>
<feature type="modified residue" description="S-(dipyrrolylmethanemethyl)cysteine" evidence="8">
    <location>
        <position position="242"/>
    </location>
</feature>
<dbReference type="Gene3D" id="3.30.160.40">
    <property type="entry name" value="Porphobilinogen deaminase, C-terminal domain"/>
    <property type="match status" value="1"/>
</dbReference>
<keyword evidence="12" id="KW-1185">Reference proteome</keyword>
<dbReference type="SUPFAM" id="SSF53850">
    <property type="entry name" value="Periplasmic binding protein-like II"/>
    <property type="match status" value="1"/>
</dbReference>
<evidence type="ECO:0000256" key="2">
    <source>
        <dbReference type="ARBA" id="ARBA00004735"/>
    </source>
</evidence>
<dbReference type="GO" id="GO:0004418">
    <property type="term" value="F:hydroxymethylbilane synthase activity"/>
    <property type="evidence" value="ECO:0007669"/>
    <property type="project" value="UniProtKB-UniRule"/>
</dbReference>
<comment type="cofactor">
    <cofactor evidence="8">
        <name>dipyrromethane</name>
        <dbReference type="ChEBI" id="CHEBI:60342"/>
    </cofactor>
    <text evidence="8">Binds 1 dipyrromethane group covalently.</text>
</comment>
<dbReference type="Pfam" id="PF03900">
    <property type="entry name" value="Porphobil_deamC"/>
    <property type="match status" value="1"/>
</dbReference>
<evidence type="ECO:0000256" key="1">
    <source>
        <dbReference type="ARBA" id="ARBA00002869"/>
    </source>
</evidence>
<dbReference type="PANTHER" id="PTHR11557:SF0">
    <property type="entry name" value="PORPHOBILINOGEN DEAMINASE"/>
    <property type="match status" value="1"/>
</dbReference>
<evidence type="ECO:0000259" key="10">
    <source>
        <dbReference type="Pfam" id="PF03900"/>
    </source>
</evidence>